<organism evidence="1 2">
    <name type="scientific">Aureimonas altamirensis</name>
    <dbReference type="NCBI Taxonomy" id="370622"/>
    <lineage>
        <taxon>Bacteria</taxon>
        <taxon>Pseudomonadati</taxon>
        <taxon>Pseudomonadota</taxon>
        <taxon>Alphaproteobacteria</taxon>
        <taxon>Hyphomicrobiales</taxon>
        <taxon>Aurantimonadaceae</taxon>
        <taxon>Aureimonas</taxon>
    </lineage>
</organism>
<reference evidence="1 2" key="1">
    <citation type="submission" date="2014-09" db="EMBL/GenBank/DDBJ databases">
        <title>Isolation and characterization of Aurantimonas altamirensis ON-56566 from clinical sample following a dog bite.</title>
        <authorList>
            <person name="Eshaghi A."/>
            <person name="Li A."/>
            <person name="Shahinas D."/>
            <person name="Bahn P."/>
            <person name="Kus J.V."/>
            <person name="Patel S.N."/>
        </authorList>
    </citation>
    <scope>NUCLEOTIDE SEQUENCE [LARGE SCALE GENOMIC DNA]</scope>
    <source>
        <strain evidence="1 2">ON-56566</strain>
    </source>
</reference>
<dbReference type="EMBL" id="JRFJ01000002">
    <property type="protein sequence ID" value="KHJ54927.1"/>
    <property type="molecule type" value="Genomic_DNA"/>
</dbReference>
<dbReference type="Proteomes" id="UP000030826">
    <property type="component" value="Unassembled WGS sequence"/>
</dbReference>
<accession>A0A0B1Q7N5</accession>
<gene>
    <name evidence="1" type="ORF">LA66_10295</name>
</gene>
<sequence>MRRPLRLLSAFGSARSAPVTVPAPYGGINGEDAIAGGMNPVDAVDLCNFVCIGGGVESRPGYTVRNSLGTGARVGFLHPLPDPSMGSLAASGGKLHLVATGTTQLGSGFASDSWRAAVMNGRLFLVNGSDAPRALAGTTLETPSFSGPAALAALHRVRAHARRLFFAERGSAKFWYTEAPGNVSGTLLPFDLSGVGNKGGMLEEIATLAPDGGAGGDDDAVAFFMSSGEAIVYRGSNPGDAASWGRVGVFPVARPIAVESHGGDVLTVSLDGYAELSRLLPSGRSPVAGFGSRIGRLAQSSVSAFGANAGWQVLYSPAQRIIIVHVPQTASAAQQHVYSLTAGAWSRWAGLPATVWGSVGEALCFGTGDGRICELGGDSDNGTAIVATAQAAWNPLGGPGRRKRVGLVKPIVTATSTPSIRHVLGVDFQPPVYGAEGTVPLAAGSGIWNQSVWNVATWGGSEQVAVEFRGGGAIGEWFAVGLRVDSRVGRVKWLATTLMVEAGV</sequence>
<dbReference type="AlphaFoldDB" id="A0A0B1Q7N5"/>
<evidence type="ECO:0000313" key="2">
    <source>
        <dbReference type="Proteomes" id="UP000030826"/>
    </source>
</evidence>
<protein>
    <submittedName>
        <fullName evidence="1">Uncharacterized protein</fullName>
    </submittedName>
</protein>
<dbReference type="STRING" id="370622.LA66_10295"/>
<dbReference type="OrthoDB" id="7223544at2"/>
<proteinExistence type="predicted"/>
<name>A0A0B1Q7N5_9HYPH</name>
<dbReference type="RefSeq" id="WP_039192139.1">
    <property type="nucleotide sequence ID" value="NZ_JRFJ01000002.1"/>
</dbReference>
<comment type="caution">
    <text evidence="1">The sequence shown here is derived from an EMBL/GenBank/DDBJ whole genome shotgun (WGS) entry which is preliminary data.</text>
</comment>
<evidence type="ECO:0000313" key="1">
    <source>
        <dbReference type="EMBL" id="KHJ54927.1"/>
    </source>
</evidence>